<protein>
    <submittedName>
        <fullName evidence="1">Uncharacterized protein</fullName>
    </submittedName>
</protein>
<organism evidence="1 2">
    <name type="scientific">Smittium culicis</name>
    <dbReference type="NCBI Taxonomy" id="133412"/>
    <lineage>
        <taxon>Eukaryota</taxon>
        <taxon>Fungi</taxon>
        <taxon>Fungi incertae sedis</taxon>
        <taxon>Zoopagomycota</taxon>
        <taxon>Kickxellomycotina</taxon>
        <taxon>Harpellomycetes</taxon>
        <taxon>Harpellales</taxon>
        <taxon>Legeriomycetaceae</taxon>
        <taxon>Smittium</taxon>
    </lineage>
</organism>
<dbReference type="EMBL" id="LSSN01001855">
    <property type="protein sequence ID" value="OMJ18057.1"/>
    <property type="molecule type" value="Genomic_DNA"/>
</dbReference>
<evidence type="ECO:0000313" key="1">
    <source>
        <dbReference type="EMBL" id="OMJ18057.1"/>
    </source>
</evidence>
<dbReference type="AlphaFoldDB" id="A0A1R1XTS7"/>
<reference evidence="1 2" key="1">
    <citation type="submission" date="2017-01" db="EMBL/GenBank/DDBJ databases">
        <authorList>
            <person name="Mah S.A."/>
            <person name="Swanson W.J."/>
            <person name="Moy G.W."/>
            <person name="Vacquier V.D."/>
        </authorList>
    </citation>
    <scope>NUCLEOTIDE SEQUENCE [LARGE SCALE GENOMIC DNA]</scope>
    <source>
        <strain evidence="1 2">GSMNP</strain>
    </source>
</reference>
<gene>
    <name evidence="1" type="ORF">AYI70_g5587</name>
</gene>
<sequence length="79" mass="8886">MSCSSHGHSTWALVLVFKKCDHIRSEIPDSFGKVVSSNFLMYDKIVVLSKLTSDEQPSALQSFKEYNIVNNSFALMSIK</sequence>
<evidence type="ECO:0000313" key="2">
    <source>
        <dbReference type="Proteomes" id="UP000187283"/>
    </source>
</evidence>
<proteinExistence type="predicted"/>
<comment type="caution">
    <text evidence="1">The sequence shown here is derived from an EMBL/GenBank/DDBJ whole genome shotgun (WGS) entry which is preliminary data.</text>
</comment>
<dbReference type="Proteomes" id="UP000187283">
    <property type="component" value="Unassembled WGS sequence"/>
</dbReference>
<keyword evidence="2" id="KW-1185">Reference proteome</keyword>
<accession>A0A1R1XTS7</accession>
<name>A0A1R1XTS7_9FUNG</name>